<proteinExistence type="predicted"/>
<organism evidence="1 2">
    <name type="scientific">Streptococcus mitis</name>
    <dbReference type="NCBI Taxonomy" id="28037"/>
    <lineage>
        <taxon>Bacteria</taxon>
        <taxon>Bacillati</taxon>
        <taxon>Bacillota</taxon>
        <taxon>Bacilli</taxon>
        <taxon>Lactobacillales</taxon>
        <taxon>Streptococcaceae</taxon>
        <taxon>Streptococcus</taxon>
        <taxon>Streptococcus mitis group</taxon>
    </lineage>
</organism>
<evidence type="ECO:0000313" key="1">
    <source>
        <dbReference type="EMBL" id="KJQ66720.1"/>
    </source>
</evidence>
<protein>
    <submittedName>
        <fullName evidence="1">Uncharacterized protein</fullName>
    </submittedName>
</protein>
<sequence>MTYRVHLYTKEKLDEQGLTIEAFIVKRIENIENLSAIFGVLDNQLSDTNLRHKVCKTIEMILNDQEDMLFRALSDQITFRTHKPA</sequence>
<name>A0A0F2D9P1_STRMT</name>
<dbReference type="PATRIC" id="fig|28037.212.peg.1856"/>
<dbReference type="Proteomes" id="UP000033538">
    <property type="component" value="Unassembled WGS sequence"/>
</dbReference>
<evidence type="ECO:0000313" key="2">
    <source>
        <dbReference type="Proteomes" id="UP000033538"/>
    </source>
</evidence>
<accession>A0A0F2D9P1</accession>
<dbReference type="AlphaFoldDB" id="A0A0F2D9P1"/>
<comment type="caution">
    <text evidence="1">The sequence shown here is derived from an EMBL/GenBank/DDBJ whole genome shotgun (WGS) entry which is preliminary data.</text>
</comment>
<dbReference type="EMBL" id="JYGP01000003">
    <property type="protein sequence ID" value="KJQ66720.1"/>
    <property type="molecule type" value="Genomic_DNA"/>
</dbReference>
<reference evidence="1 2" key="1">
    <citation type="submission" date="2015-02" db="EMBL/GenBank/DDBJ databases">
        <title>Evolution of amylase-binding proteins of oral streptococcal species.</title>
        <authorList>
            <person name="Haase E.M."/>
        </authorList>
    </citation>
    <scope>NUCLEOTIDE SEQUENCE [LARGE SCALE GENOMIC DNA]</scope>
    <source>
        <strain evidence="1 2">OT25</strain>
    </source>
</reference>
<dbReference type="RefSeq" id="WP_045612839.1">
    <property type="nucleotide sequence ID" value="NZ_JAHZPQ010000038.1"/>
</dbReference>
<gene>
    <name evidence="1" type="ORF">TZ90_01887</name>
</gene>